<dbReference type="Gene3D" id="1.25.10.90">
    <property type="match status" value="1"/>
</dbReference>
<protein>
    <recommendedName>
        <fullName evidence="3">DNA alkylation repair protein</fullName>
    </recommendedName>
</protein>
<proteinExistence type="predicted"/>
<dbReference type="Pfam" id="PF08713">
    <property type="entry name" value="DNA_alkylation"/>
    <property type="match status" value="1"/>
</dbReference>
<sequence length="237" mass="28295">MINNKKEEIRHELIELADDKYRSFHSNLCPGVENILGVRLPLLRKIAKNLSKEEDYQNYLNNDDTKYYEEIMIKGLIIGYLKTDNENRFNYIKNFIPKIDNWAICDSFCNNLKFTKKNVNEVWNFILPYTSSENEFDIRFAVVMMLNFYIIEDYIDEVLNTLNNIHHDGYYVKMAVAWALSYAYIDFPEKTLVFLKNNNLDNFTYNKSLQKIIESTRVSKEDKDLMRSMKKIILNRK</sequence>
<dbReference type="Proteomes" id="UP001235030">
    <property type="component" value="Chromosome"/>
</dbReference>
<dbReference type="RefSeq" id="WP_228105722.1">
    <property type="nucleotide sequence ID" value="NZ_CP101637.1"/>
</dbReference>
<evidence type="ECO:0000313" key="2">
    <source>
        <dbReference type="Proteomes" id="UP001235030"/>
    </source>
</evidence>
<dbReference type="InterPro" id="IPR014825">
    <property type="entry name" value="DNA_alkylation"/>
</dbReference>
<evidence type="ECO:0000313" key="1">
    <source>
        <dbReference type="EMBL" id="WMT82165.1"/>
    </source>
</evidence>
<accession>A0ABY9Q547</accession>
<dbReference type="PANTHER" id="PTHR34070:SF1">
    <property type="entry name" value="DNA ALKYLATION REPAIR PROTEIN"/>
    <property type="match status" value="1"/>
</dbReference>
<reference evidence="1 2" key="1">
    <citation type="submission" date="2022-07" db="EMBL/GenBank/DDBJ databases">
        <title>Genome sequence of Terrisporobacter mayombei DSM6539.</title>
        <authorList>
            <person name="Boeer T."/>
            <person name="Bengelsdorf F.R."/>
            <person name="Daniel R."/>
            <person name="Poehlein A."/>
        </authorList>
    </citation>
    <scope>NUCLEOTIDE SEQUENCE [LARGE SCALE GENOMIC DNA]</scope>
    <source>
        <strain evidence="1 2">DSM 6539</strain>
    </source>
</reference>
<gene>
    <name evidence="1" type="ORF">TEMA_25230</name>
</gene>
<name>A0ABY9Q547_9FIRM</name>
<keyword evidence="2" id="KW-1185">Reference proteome</keyword>
<evidence type="ECO:0008006" key="3">
    <source>
        <dbReference type="Google" id="ProtNLM"/>
    </source>
</evidence>
<organism evidence="1 2">
    <name type="scientific">Terrisporobacter mayombei</name>
    <dbReference type="NCBI Taxonomy" id="1541"/>
    <lineage>
        <taxon>Bacteria</taxon>
        <taxon>Bacillati</taxon>
        <taxon>Bacillota</taxon>
        <taxon>Clostridia</taxon>
        <taxon>Peptostreptococcales</taxon>
        <taxon>Peptostreptococcaceae</taxon>
        <taxon>Terrisporobacter</taxon>
    </lineage>
</organism>
<dbReference type="PANTHER" id="PTHR34070">
    <property type="entry name" value="ARMADILLO-TYPE FOLD"/>
    <property type="match status" value="1"/>
</dbReference>
<dbReference type="InterPro" id="IPR016024">
    <property type="entry name" value="ARM-type_fold"/>
</dbReference>
<dbReference type="CDD" id="cd06561">
    <property type="entry name" value="AlkD_like"/>
    <property type="match status" value="1"/>
</dbReference>
<dbReference type="SUPFAM" id="SSF48371">
    <property type="entry name" value="ARM repeat"/>
    <property type="match status" value="1"/>
</dbReference>
<dbReference type="EMBL" id="CP101637">
    <property type="protein sequence ID" value="WMT82165.1"/>
    <property type="molecule type" value="Genomic_DNA"/>
</dbReference>